<evidence type="ECO:0000313" key="1">
    <source>
        <dbReference type="EMBL" id="CAG8723292.1"/>
    </source>
</evidence>
<accession>A0ACA9PUV6</accession>
<feature type="non-terminal residue" evidence="1">
    <location>
        <position position="51"/>
    </location>
</feature>
<dbReference type="Proteomes" id="UP000789366">
    <property type="component" value="Unassembled WGS sequence"/>
</dbReference>
<reference evidence="1" key="1">
    <citation type="submission" date="2021-06" db="EMBL/GenBank/DDBJ databases">
        <authorList>
            <person name="Kallberg Y."/>
            <person name="Tangrot J."/>
            <person name="Rosling A."/>
        </authorList>
    </citation>
    <scope>NUCLEOTIDE SEQUENCE</scope>
    <source>
        <strain evidence="1">28 12/20/2015</strain>
    </source>
</reference>
<protein>
    <submittedName>
        <fullName evidence="1">16531_t:CDS:1</fullName>
    </submittedName>
</protein>
<organism evidence="1 2">
    <name type="scientific">Cetraspora pellucida</name>
    <dbReference type="NCBI Taxonomy" id="1433469"/>
    <lineage>
        <taxon>Eukaryota</taxon>
        <taxon>Fungi</taxon>
        <taxon>Fungi incertae sedis</taxon>
        <taxon>Mucoromycota</taxon>
        <taxon>Glomeromycotina</taxon>
        <taxon>Glomeromycetes</taxon>
        <taxon>Diversisporales</taxon>
        <taxon>Gigasporaceae</taxon>
        <taxon>Cetraspora</taxon>
    </lineage>
</organism>
<feature type="non-terminal residue" evidence="1">
    <location>
        <position position="1"/>
    </location>
</feature>
<proteinExistence type="predicted"/>
<name>A0ACA9PUV6_9GLOM</name>
<sequence>SKYDDTKAMGSYQQSSNTMTPKRRDHTSEAPNTTIPKRRNYIAKLQIRRHR</sequence>
<dbReference type="EMBL" id="CAJVPW010030201">
    <property type="protein sequence ID" value="CAG8723292.1"/>
    <property type="molecule type" value="Genomic_DNA"/>
</dbReference>
<keyword evidence="2" id="KW-1185">Reference proteome</keyword>
<gene>
    <name evidence="1" type="ORF">SPELUC_LOCUS12580</name>
</gene>
<evidence type="ECO:0000313" key="2">
    <source>
        <dbReference type="Proteomes" id="UP000789366"/>
    </source>
</evidence>
<comment type="caution">
    <text evidence="1">The sequence shown here is derived from an EMBL/GenBank/DDBJ whole genome shotgun (WGS) entry which is preliminary data.</text>
</comment>